<evidence type="ECO:0000256" key="7">
    <source>
        <dbReference type="ARBA" id="ARBA00022679"/>
    </source>
</evidence>
<evidence type="ECO:0000256" key="3">
    <source>
        <dbReference type="ARBA" id="ARBA00011890"/>
    </source>
</evidence>
<evidence type="ECO:0000256" key="6">
    <source>
        <dbReference type="ARBA" id="ARBA00022603"/>
    </source>
</evidence>
<keyword evidence="7 12" id="KW-0808">Transferase</keyword>
<evidence type="ECO:0000313" key="12">
    <source>
        <dbReference type="EMBL" id="PSK96186.1"/>
    </source>
</evidence>
<dbReference type="Pfam" id="PF01135">
    <property type="entry name" value="PCMT"/>
    <property type="match status" value="1"/>
</dbReference>
<dbReference type="Gene3D" id="3.40.50.150">
    <property type="entry name" value="Vaccinia Virus protein VP39"/>
    <property type="match status" value="1"/>
</dbReference>
<comment type="subcellular location">
    <subcellularLocation>
        <location evidence="1">Cytoplasm</location>
    </subcellularLocation>
</comment>
<gene>
    <name evidence="12" type="ORF">CLV63_11268</name>
</gene>
<dbReference type="EC" id="2.1.1.77" evidence="3"/>
<dbReference type="GO" id="GO:0005737">
    <property type="term" value="C:cytoplasm"/>
    <property type="evidence" value="ECO:0007669"/>
    <property type="project" value="UniProtKB-SubCell"/>
</dbReference>
<accession>A0A2P8DG54</accession>
<dbReference type="EMBL" id="PYGA01000012">
    <property type="protein sequence ID" value="PSK96186.1"/>
    <property type="molecule type" value="Genomic_DNA"/>
</dbReference>
<dbReference type="Proteomes" id="UP000240542">
    <property type="component" value="Unassembled WGS sequence"/>
</dbReference>
<sequence length="415" mass="44396">MPENPAAPAQHASAAQLRTALADQLRDGGHTRTPAVEEALHTVARHLFLPDTGLEDAYANDTVAIKHAADGTALSCASQPSIVALQLEQLEARPAQRILELGAGTGYNAALLGRLVGDRGQVITVDVDDELLAGARARLAETGVANVETILGDGALGHPPGAPYDRIIATVGAHHLPVAWLEQLAPGGRLVAPVRIAGDAHRSIAFEAEGEHWRGVDSRMCTFMPLRNSIGDDPRRRLDITGHNTVHLHINQDQRIENAQVRGVLEEPAATVWTGVEFGTGQSFEPMWMWLALSLDNPVSRMPVQRRAVEEGLVAPGLRWGDMAGVPTSGRGLAYMTTRPAPGAPGREVGVIGHAQAGHALAEEMAALIQQWQRRRDQEITFALYPATAQVPAAAPGRFVLERGAHRLIVSWATP</sequence>
<dbReference type="GO" id="GO:0004719">
    <property type="term" value="F:protein-L-isoaspartate (D-aspartate) O-methyltransferase activity"/>
    <property type="evidence" value="ECO:0007669"/>
    <property type="project" value="UniProtKB-EC"/>
</dbReference>
<keyword evidence="5" id="KW-0963">Cytoplasm</keyword>
<protein>
    <recommendedName>
        <fullName evidence="4">Protein-L-isoaspartate O-methyltransferase</fullName>
        <ecNumber evidence="3">2.1.1.77</ecNumber>
    </recommendedName>
    <alternativeName>
        <fullName evidence="11">L-isoaspartyl protein carboxyl methyltransferase</fullName>
    </alternativeName>
    <alternativeName>
        <fullName evidence="9">Protein L-isoaspartyl methyltransferase</fullName>
    </alternativeName>
    <alternativeName>
        <fullName evidence="10">Protein-beta-aspartate methyltransferase</fullName>
    </alternativeName>
</protein>
<proteinExistence type="inferred from homology"/>
<evidence type="ECO:0000256" key="5">
    <source>
        <dbReference type="ARBA" id="ARBA00022490"/>
    </source>
</evidence>
<evidence type="ECO:0000256" key="2">
    <source>
        <dbReference type="ARBA" id="ARBA00005369"/>
    </source>
</evidence>
<keyword evidence="6 12" id="KW-0489">Methyltransferase</keyword>
<dbReference type="RefSeq" id="WP_245928878.1">
    <property type="nucleotide sequence ID" value="NZ_PYGA01000012.1"/>
</dbReference>
<keyword evidence="13" id="KW-1185">Reference proteome</keyword>
<reference evidence="12 13" key="1">
    <citation type="submission" date="2018-03" db="EMBL/GenBank/DDBJ databases">
        <title>Genomic Encyclopedia of Archaeal and Bacterial Type Strains, Phase II (KMG-II): from individual species to whole genera.</title>
        <authorList>
            <person name="Goeker M."/>
        </authorList>
    </citation>
    <scope>NUCLEOTIDE SEQUENCE [LARGE SCALE GENOMIC DNA]</scope>
    <source>
        <strain evidence="12 13">DSM 45312</strain>
    </source>
</reference>
<dbReference type="CDD" id="cd02440">
    <property type="entry name" value="AdoMet_MTases"/>
    <property type="match status" value="1"/>
</dbReference>
<dbReference type="NCBIfam" id="TIGR04364">
    <property type="entry name" value="methyltran_FxLD"/>
    <property type="match status" value="1"/>
</dbReference>
<evidence type="ECO:0000256" key="4">
    <source>
        <dbReference type="ARBA" id="ARBA00013346"/>
    </source>
</evidence>
<organism evidence="12 13">
    <name type="scientific">Murinocardiopsis flavida</name>
    <dbReference type="NCBI Taxonomy" id="645275"/>
    <lineage>
        <taxon>Bacteria</taxon>
        <taxon>Bacillati</taxon>
        <taxon>Actinomycetota</taxon>
        <taxon>Actinomycetes</taxon>
        <taxon>Streptosporangiales</taxon>
        <taxon>Nocardiopsidaceae</taxon>
        <taxon>Murinocardiopsis</taxon>
    </lineage>
</organism>
<dbReference type="InterPro" id="IPR029063">
    <property type="entry name" value="SAM-dependent_MTases_sf"/>
</dbReference>
<name>A0A2P8DG54_9ACTN</name>
<comment type="caution">
    <text evidence="12">The sequence shown here is derived from an EMBL/GenBank/DDBJ whole genome shotgun (WGS) entry which is preliminary data.</text>
</comment>
<evidence type="ECO:0000256" key="8">
    <source>
        <dbReference type="ARBA" id="ARBA00022691"/>
    </source>
</evidence>
<dbReference type="PANTHER" id="PTHR11579:SF0">
    <property type="entry name" value="PROTEIN-L-ISOASPARTATE(D-ASPARTATE) O-METHYLTRANSFERASE"/>
    <property type="match status" value="1"/>
</dbReference>
<evidence type="ECO:0000256" key="9">
    <source>
        <dbReference type="ARBA" id="ARBA00030757"/>
    </source>
</evidence>
<dbReference type="GO" id="GO:0032259">
    <property type="term" value="P:methylation"/>
    <property type="evidence" value="ECO:0007669"/>
    <property type="project" value="UniProtKB-KW"/>
</dbReference>
<dbReference type="SUPFAM" id="SSF53335">
    <property type="entry name" value="S-adenosyl-L-methionine-dependent methyltransferases"/>
    <property type="match status" value="1"/>
</dbReference>
<comment type="similarity">
    <text evidence="2">Belongs to the methyltransferase superfamily. L-isoaspartyl/D-aspartyl protein methyltransferase family.</text>
</comment>
<keyword evidence="8" id="KW-0949">S-adenosyl-L-methionine</keyword>
<evidence type="ECO:0000256" key="11">
    <source>
        <dbReference type="ARBA" id="ARBA00031350"/>
    </source>
</evidence>
<dbReference type="InterPro" id="IPR000682">
    <property type="entry name" value="PCMT"/>
</dbReference>
<evidence type="ECO:0000313" key="13">
    <source>
        <dbReference type="Proteomes" id="UP000240542"/>
    </source>
</evidence>
<evidence type="ECO:0000256" key="1">
    <source>
        <dbReference type="ARBA" id="ARBA00004496"/>
    </source>
</evidence>
<dbReference type="InterPro" id="IPR027573">
    <property type="entry name" value="Methyltran_FxLD"/>
</dbReference>
<dbReference type="AlphaFoldDB" id="A0A2P8DG54"/>
<dbReference type="PANTHER" id="PTHR11579">
    <property type="entry name" value="PROTEIN-L-ISOASPARTATE O-METHYLTRANSFERASE"/>
    <property type="match status" value="1"/>
</dbReference>
<evidence type="ECO:0000256" key="10">
    <source>
        <dbReference type="ARBA" id="ARBA00031323"/>
    </source>
</evidence>